<evidence type="ECO:0000256" key="6">
    <source>
        <dbReference type="SAM" id="MobiDB-lite"/>
    </source>
</evidence>
<dbReference type="Pfam" id="PF13087">
    <property type="entry name" value="AAA_12"/>
    <property type="match status" value="1"/>
</dbReference>
<keyword evidence="2" id="KW-0547">Nucleotide-binding</keyword>
<evidence type="ECO:0000256" key="3">
    <source>
        <dbReference type="ARBA" id="ARBA00022801"/>
    </source>
</evidence>
<dbReference type="RefSeq" id="WP_345201319.1">
    <property type="nucleotide sequence ID" value="NZ_BAABGM010000001.1"/>
</dbReference>
<dbReference type="SUPFAM" id="SSF52980">
    <property type="entry name" value="Restriction endonuclease-like"/>
    <property type="match status" value="1"/>
</dbReference>
<feature type="region of interest" description="Disordered" evidence="6">
    <location>
        <begin position="1"/>
        <end position="53"/>
    </location>
</feature>
<reference evidence="11" key="1">
    <citation type="journal article" date="2019" name="Int. J. Syst. Evol. Microbiol.">
        <title>The Global Catalogue of Microorganisms (GCM) 10K type strain sequencing project: providing services to taxonomists for standard genome sequencing and annotation.</title>
        <authorList>
            <consortium name="The Broad Institute Genomics Platform"/>
            <consortium name="The Broad Institute Genome Sequencing Center for Infectious Disease"/>
            <person name="Wu L."/>
            <person name="Ma J."/>
        </authorList>
    </citation>
    <scope>NUCLEOTIDE SEQUENCE [LARGE SCALE GENOMIC DNA]</scope>
    <source>
        <strain evidence="11">JCM 17809</strain>
    </source>
</reference>
<feature type="domain" description="DNA2/NAM7 helicase-like C-terminal" evidence="8">
    <location>
        <begin position="976"/>
        <end position="1158"/>
    </location>
</feature>
<comment type="similarity">
    <text evidence="1">Belongs to the DNA2/NAM7 helicase family.</text>
</comment>
<dbReference type="EMBL" id="BAABGM010000001">
    <property type="protein sequence ID" value="GAA4397278.1"/>
    <property type="molecule type" value="Genomic_DNA"/>
</dbReference>
<keyword evidence="5" id="KW-0067">ATP-binding</keyword>
<protein>
    <recommendedName>
        <fullName evidence="12">AAA domain-containing protein</fullName>
    </recommendedName>
</protein>
<sequence>MSDPPPRTDAARLVEGAPDVAPTPLEPSAPTPEEATATPLPDAADEQDPRSARVAAARAAWTRHLVDLGGRNTLLWYRDLPTGTLDLTTAHPGGVAMLLAGRQTRLSDLVREPAALDEARRRTRAIAAKTRELAQERGILTGFLAIGMASWAVRLPDGRSAPRAPAAPVLLRACTLRATGAAQGDFTLDLGQDLELNPVLVHYLASEQGITLDADAIEALATSGPTFDPYPVYAALSEACSRVPDFSVTPRLVVGTFSYAKLPMVADLAAQGDALADHDVVAALAGDPDALRSVRSQLGPGRLGPDLDGGERDVLVLDADSSQQEAVEAVRSGSHLVVHGPPGTGKSQTIANLIGTLAADGKRVLFVAEKRAAIDAVVGRLDRVGLGDLVLDLHAGAHGRRRVARELVAALDGVVAPQPRQGARSAGPLPEAGAATAAGPAVSRVAAPAAARRAAADRLTEHVRVLHDRRDPWGVSLHEVQEAVSAFAGMPVPPRSRVRLHGEHLTGLDRDAVARVAESVTTVASLADWDAAGADDPWFGSGIRSAEEAGEAAQRVERLAGGGIDETAATLAEVFRGIRLPEAPTSEDWARVLATVGEVRDTLEVFRPEVFDIPLDDLVTATGSSAYRRSVGSELGWLDRWRLRRQARSLLRPGRPPADLHVALAAASDQRVAWRQLAGSGGRPEIPVELDRARAAHASLVTDLAWLDERLPAGSTPLRALDVPGLRHRIGGLAAAAGRLGVAPTVTTALDALTASGLRPLVDDLRDRGVPAEQVGAEVEWVWWSSLAEEVARRDPRVAAHDGRALTRTVGEFAASDRAVVAGNAERVLAAVADHVAEVAREHPEQETLLRAEGARARRLAPLRELVSRCPDLVTAVRPCWVMSPLVVASVLPPGVWFDVVVFDEASQIPPAEAVSAISRARQVVVAGDARQLPPTSFFTTVTDGDPAAVGADEAITEGAESILDVLAAALPARRLSWHYRSLDERLIAFANAEVYEGSLVTFPGTGTDPVVRHELVEGHGIVAEGEAAVETTTAEVARVVELVVEHARTRPDRSLGVIALGITHAVRIEEALRRALPGLDDGVLGFFDEDRPEAFFVKNLERVQGDERDDVILSVGYGKTPHGRVLHRFGPLNQEGGERRLNVAITRARRSMTVVSSIAAGDLDPARLRARGALMLRDFLAYAASGRLPGTAPDGPSGAAAPMAEHPVGSIVLADLARRLRGHGLVVHEGVGASTDPVDLAVEDPGRPGRLVLAVESDGPQYAAMRTTRDRDRLRAEQLERLGWRHLRVWSTDVFRDPARDVARILEAVGHREPSGG</sequence>
<evidence type="ECO:0000256" key="2">
    <source>
        <dbReference type="ARBA" id="ARBA00022741"/>
    </source>
</evidence>
<feature type="domain" description="DNA2/NAM7 helicase helicase" evidence="7">
    <location>
        <begin position="898"/>
        <end position="937"/>
    </location>
</feature>
<evidence type="ECO:0000313" key="11">
    <source>
        <dbReference type="Proteomes" id="UP001500945"/>
    </source>
</evidence>
<gene>
    <name evidence="10" type="ORF">GCM10023168_02070</name>
</gene>
<feature type="region of interest" description="Disordered" evidence="6">
    <location>
        <begin position="418"/>
        <end position="440"/>
    </location>
</feature>
<feature type="domain" description="DNA2/NAM7 helicase helicase" evidence="7">
    <location>
        <begin position="320"/>
        <end position="383"/>
    </location>
</feature>
<keyword evidence="4" id="KW-0347">Helicase</keyword>
<feature type="domain" description="Restriction endonuclease type II-like" evidence="9">
    <location>
        <begin position="1216"/>
        <end position="1309"/>
    </location>
</feature>
<accession>A0ABP8JWP3</accession>
<evidence type="ECO:0000259" key="7">
    <source>
        <dbReference type="Pfam" id="PF13086"/>
    </source>
</evidence>
<comment type="caution">
    <text evidence="10">The sequence shown here is derived from an EMBL/GenBank/DDBJ whole genome shotgun (WGS) entry which is preliminary data.</text>
</comment>
<dbReference type="InterPro" id="IPR041677">
    <property type="entry name" value="DNA2/NAM7_AAA_11"/>
</dbReference>
<dbReference type="InterPro" id="IPR011335">
    <property type="entry name" value="Restrct_endonuc-II-like"/>
</dbReference>
<evidence type="ECO:0000313" key="10">
    <source>
        <dbReference type="EMBL" id="GAA4397278.1"/>
    </source>
</evidence>
<dbReference type="InterPro" id="IPR027417">
    <property type="entry name" value="P-loop_NTPase"/>
</dbReference>
<evidence type="ECO:0000259" key="9">
    <source>
        <dbReference type="Pfam" id="PF18741"/>
    </source>
</evidence>
<evidence type="ECO:0000256" key="5">
    <source>
        <dbReference type="ARBA" id="ARBA00022840"/>
    </source>
</evidence>
<keyword evidence="3" id="KW-0378">Hydrolase</keyword>
<keyword evidence="11" id="KW-1185">Reference proteome</keyword>
<evidence type="ECO:0000256" key="1">
    <source>
        <dbReference type="ARBA" id="ARBA00007913"/>
    </source>
</evidence>
<evidence type="ECO:0000259" key="8">
    <source>
        <dbReference type="Pfam" id="PF13087"/>
    </source>
</evidence>
<evidence type="ECO:0008006" key="12">
    <source>
        <dbReference type="Google" id="ProtNLM"/>
    </source>
</evidence>
<dbReference type="Gene3D" id="3.40.50.300">
    <property type="entry name" value="P-loop containing nucleotide triphosphate hydrolases"/>
    <property type="match status" value="3"/>
</dbReference>
<dbReference type="Pfam" id="PF13086">
    <property type="entry name" value="AAA_11"/>
    <property type="match status" value="2"/>
</dbReference>
<dbReference type="Proteomes" id="UP001500945">
    <property type="component" value="Unassembled WGS sequence"/>
</dbReference>
<dbReference type="InterPro" id="IPR041679">
    <property type="entry name" value="DNA2/NAM7-like_C"/>
</dbReference>
<dbReference type="InterPro" id="IPR049468">
    <property type="entry name" value="Restrct_endonuc-II-like_dom"/>
</dbReference>
<feature type="compositionally biased region" description="Low complexity" evidence="6">
    <location>
        <begin position="426"/>
        <end position="440"/>
    </location>
</feature>
<dbReference type="Pfam" id="PF18741">
    <property type="entry name" value="MTES_1575"/>
    <property type="match status" value="1"/>
</dbReference>
<dbReference type="InterPro" id="IPR047187">
    <property type="entry name" value="SF1_C_Upf1"/>
</dbReference>
<organism evidence="10 11">
    <name type="scientific">Fodinibacter luteus</name>
    <dbReference type="NCBI Taxonomy" id="552064"/>
    <lineage>
        <taxon>Bacteria</taxon>
        <taxon>Bacillati</taxon>
        <taxon>Actinomycetota</taxon>
        <taxon>Actinomycetes</taxon>
        <taxon>Micrococcales</taxon>
        <taxon>Intrasporangiaceae</taxon>
        <taxon>Fodinibacter (ex Wang et al. 2009)</taxon>
    </lineage>
</organism>
<feature type="compositionally biased region" description="Low complexity" evidence="6">
    <location>
        <begin position="31"/>
        <end position="42"/>
    </location>
</feature>
<dbReference type="InterPro" id="IPR025103">
    <property type="entry name" value="DUF4011"/>
</dbReference>
<dbReference type="CDD" id="cd18808">
    <property type="entry name" value="SF1_C_Upf1"/>
    <property type="match status" value="1"/>
</dbReference>
<evidence type="ECO:0000256" key="4">
    <source>
        <dbReference type="ARBA" id="ARBA00022806"/>
    </source>
</evidence>
<name>A0ABP8JWP3_9MICO</name>
<dbReference type="PANTHER" id="PTHR43788">
    <property type="entry name" value="DNA2/NAM7 HELICASE FAMILY MEMBER"/>
    <property type="match status" value="1"/>
</dbReference>
<dbReference type="SUPFAM" id="SSF52540">
    <property type="entry name" value="P-loop containing nucleoside triphosphate hydrolases"/>
    <property type="match status" value="1"/>
</dbReference>
<dbReference type="PANTHER" id="PTHR43788:SF8">
    <property type="entry name" value="DNA-BINDING PROTEIN SMUBP-2"/>
    <property type="match status" value="1"/>
</dbReference>
<dbReference type="InterPro" id="IPR050534">
    <property type="entry name" value="Coronavir_polyprotein_1ab"/>
</dbReference>
<dbReference type="Pfam" id="PF13195">
    <property type="entry name" value="DUF4011"/>
    <property type="match status" value="1"/>
</dbReference>
<proteinExistence type="inferred from homology"/>